<sequence>MKLSINQREVNYEVQGETAPADERVLLDSDDDLTAGCPWSAAGYVVATFLSEAENTVLREGLADKVRLALRRIGLPVPAGWPVADYHRLIGDDQARHLAVVEQTKQYPLEELPVPLSRLEARVSELCGHPVRMLNPHNGHQGFHLRLARPGRTDNNPLHRDTWLDRLRDGLNIYFPVAGSTADSSLTLVPGSHRWPESRTERTAAGAVYHGTAYSVPAIKSAAEPLHLLRPNPGPNEVLLFSPYLLHGGALNLNPDATRISLEMRFWRA</sequence>
<reference evidence="2" key="1">
    <citation type="submission" date="2016-10" db="EMBL/GenBank/DDBJ databases">
        <authorList>
            <person name="Varghese N."/>
            <person name="Submissions S."/>
        </authorList>
    </citation>
    <scope>NUCLEOTIDE SEQUENCE [LARGE SCALE GENOMIC DNA]</scope>
    <source>
        <strain evidence="2">DSM 15310</strain>
    </source>
</reference>
<dbReference type="GO" id="GO:0016706">
    <property type="term" value="F:2-oxoglutarate-dependent dioxygenase activity"/>
    <property type="evidence" value="ECO:0007669"/>
    <property type="project" value="UniProtKB-ARBA"/>
</dbReference>
<keyword evidence="1" id="KW-0223">Dioxygenase</keyword>
<keyword evidence="1" id="KW-0560">Oxidoreductase</keyword>
<dbReference type="EMBL" id="FOHS01000004">
    <property type="protein sequence ID" value="SET91626.1"/>
    <property type="molecule type" value="Genomic_DNA"/>
</dbReference>
<accession>A0A1I0I4W5</accession>
<dbReference type="OrthoDB" id="870003at2"/>
<dbReference type="Proteomes" id="UP000198697">
    <property type="component" value="Unassembled WGS sequence"/>
</dbReference>
<keyword evidence="2" id="KW-1185">Reference proteome</keyword>
<dbReference type="AlphaFoldDB" id="A0A1I0I4W5"/>
<evidence type="ECO:0000313" key="2">
    <source>
        <dbReference type="Proteomes" id="UP000198697"/>
    </source>
</evidence>
<dbReference type="Gene3D" id="2.60.120.620">
    <property type="entry name" value="q2cbj1_9rhob like domain"/>
    <property type="match status" value="1"/>
</dbReference>
<evidence type="ECO:0000313" key="1">
    <source>
        <dbReference type="EMBL" id="SET91626.1"/>
    </source>
</evidence>
<protein>
    <submittedName>
        <fullName evidence="1">Phytanoyl-CoA dioxygenase (PhyH)</fullName>
    </submittedName>
</protein>
<dbReference type="InterPro" id="IPR008775">
    <property type="entry name" value="Phytyl_CoA_dOase-like"/>
</dbReference>
<dbReference type="STRING" id="82805.SAMN04487998_3142"/>
<dbReference type="Pfam" id="PF05721">
    <property type="entry name" value="PhyH"/>
    <property type="match status" value="1"/>
</dbReference>
<dbReference type="RefSeq" id="WP_092773238.1">
    <property type="nucleotide sequence ID" value="NZ_FOHS01000004.1"/>
</dbReference>
<organism evidence="1 2">
    <name type="scientific">Hymenobacter actinosclerus</name>
    <dbReference type="NCBI Taxonomy" id="82805"/>
    <lineage>
        <taxon>Bacteria</taxon>
        <taxon>Pseudomonadati</taxon>
        <taxon>Bacteroidota</taxon>
        <taxon>Cytophagia</taxon>
        <taxon>Cytophagales</taxon>
        <taxon>Hymenobacteraceae</taxon>
        <taxon>Hymenobacter</taxon>
    </lineage>
</organism>
<gene>
    <name evidence="1" type="ORF">SAMN04487998_3142</name>
</gene>
<dbReference type="SUPFAM" id="SSF51197">
    <property type="entry name" value="Clavaminate synthase-like"/>
    <property type="match status" value="1"/>
</dbReference>
<name>A0A1I0I4W5_9BACT</name>
<proteinExistence type="predicted"/>